<name>A0A2U3Q9H1_9BRAD</name>
<accession>A0A2U3Q9H1</accession>
<protein>
    <recommendedName>
        <fullName evidence="1">Transcriptional regulator-like domain-containing protein</fullName>
    </recommendedName>
</protein>
<dbReference type="Pfam" id="PF20109">
    <property type="entry name" value="Trans_reg_dom"/>
    <property type="match status" value="1"/>
</dbReference>
<proteinExistence type="predicted"/>
<dbReference type="RefSeq" id="WP_145987069.1">
    <property type="nucleotide sequence ID" value="NZ_LS398110.1"/>
</dbReference>
<dbReference type="AlphaFoldDB" id="A0A2U3Q9H1"/>
<dbReference type="EMBL" id="LS398110">
    <property type="protein sequence ID" value="SPP98052.1"/>
    <property type="molecule type" value="Genomic_DNA"/>
</dbReference>
<dbReference type="KEGG" id="bvz:BRAD3257_7288"/>
<evidence type="ECO:0000259" key="1">
    <source>
        <dbReference type="Pfam" id="PF20109"/>
    </source>
</evidence>
<dbReference type="Proteomes" id="UP000246085">
    <property type="component" value="Chromosome BRAD3257"/>
</dbReference>
<organism evidence="2 3">
    <name type="scientific">Bradyrhizobium vignae</name>
    <dbReference type="NCBI Taxonomy" id="1549949"/>
    <lineage>
        <taxon>Bacteria</taxon>
        <taxon>Pseudomonadati</taxon>
        <taxon>Pseudomonadota</taxon>
        <taxon>Alphaproteobacteria</taxon>
        <taxon>Hyphomicrobiales</taxon>
        <taxon>Nitrobacteraceae</taxon>
        <taxon>Bradyrhizobium</taxon>
    </lineage>
</organism>
<evidence type="ECO:0000313" key="3">
    <source>
        <dbReference type="Proteomes" id="UP000246085"/>
    </source>
</evidence>
<sequence>MPGADWRSESAYGEVRQAEAADIAWEWLRRDGEYQKAFTALAGSELSSAASDDFRRKWGLTFCSRSEKGVRQTSRFLGA</sequence>
<feature type="domain" description="Transcriptional regulator-like" evidence="1">
    <location>
        <begin position="5"/>
        <end position="62"/>
    </location>
</feature>
<evidence type="ECO:0000313" key="2">
    <source>
        <dbReference type="EMBL" id="SPP98052.1"/>
    </source>
</evidence>
<dbReference type="InterPro" id="IPR045465">
    <property type="entry name" value="Trans_reg_dom"/>
</dbReference>
<reference evidence="2 3" key="1">
    <citation type="submission" date="2018-03" db="EMBL/GenBank/DDBJ databases">
        <authorList>
            <person name="Gully D."/>
        </authorList>
    </citation>
    <scope>NUCLEOTIDE SEQUENCE [LARGE SCALE GENOMIC DNA]</scope>
    <source>
        <strain evidence="2">ORS3257</strain>
    </source>
</reference>
<gene>
    <name evidence="2" type="ORF">BRAD3257_7288</name>
</gene>